<dbReference type="GO" id="GO:0016887">
    <property type="term" value="F:ATP hydrolysis activity"/>
    <property type="evidence" value="ECO:0007669"/>
    <property type="project" value="TreeGrafter"/>
</dbReference>
<dbReference type="Gene3D" id="3.40.50.300">
    <property type="entry name" value="P-loop containing nucleotide triphosphate hydrolases"/>
    <property type="match status" value="1"/>
</dbReference>
<evidence type="ECO:0000256" key="1">
    <source>
        <dbReference type="ARBA" id="ARBA00022741"/>
    </source>
</evidence>
<dbReference type="GO" id="GO:0005524">
    <property type="term" value="F:ATP binding"/>
    <property type="evidence" value="ECO:0007669"/>
    <property type="project" value="UniProtKB-KW"/>
</dbReference>
<dbReference type="PANTHER" id="PTHR30258:SF1">
    <property type="entry name" value="PROTEIN TRANSPORT PROTEIN HOFB HOMOLOG"/>
    <property type="match status" value="1"/>
</dbReference>
<evidence type="ECO:0000313" key="4">
    <source>
        <dbReference type="EMBL" id="EQD43943.1"/>
    </source>
</evidence>
<evidence type="ECO:0000256" key="2">
    <source>
        <dbReference type="ARBA" id="ARBA00022840"/>
    </source>
</evidence>
<organism evidence="4">
    <name type="scientific">mine drainage metagenome</name>
    <dbReference type="NCBI Taxonomy" id="410659"/>
    <lineage>
        <taxon>unclassified sequences</taxon>
        <taxon>metagenomes</taxon>
        <taxon>ecological metagenomes</taxon>
    </lineage>
</organism>
<dbReference type="InterPro" id="IPR027417">
    <property type="entry name" value="P-loop_NTPase"/>
</dbReference>
<keyword evidence="2" id="KW-0067">ATP-binding</keyword>
<proteinExistence type="predicted"/>
<dbReference type="SUPFAM" id="SSF52540">
    <property type="entry name" value="P-loop containing nucleoside triphosphate hydrolases"/>
    <property type="match status" value="1"/>
</dbReference>
<dbReference type="InterPro" id="IPR001482">
    <property type="entry name" value="T2SS/T4SS_dom"/>
</dbReference>
<dbReference type="Pfam" id="PF00437">
    <property type="entry name" value="T2SSE"/>
    <property type="match status" value="1"/>
</dbReference>
<feature type="domain" description="Bacterial type II secretion system protein E" evidence="3">
    <location>
        <begin position="10"/>
        <end position="285"/>
    </location>
</feature>
<dbReference type="GO" id="GO:0005886">
    <property type="term" value="C:plasma membrane"/>
    <property type="evidence" value="ECO:0007669"/>
    <property type="project" value="TreeGrafter"/>
</dbReference>
<dbReference type="EMBL" id="AUZX01011250">
    <property type="protein sequence ID" value="EQD43943.1"/>
    <property type="molecule type" value="Genomic_DNA"/>
</dbReference>
<reference evidence="4" key="1">
    <citation type="submission" date="2013-08" db="EMBL/GenBank/DDBJ databases">
        <authorList>
            <person name="Mendez C."/>
            <person name="Richter M."/>
            <person name="Ferrer M."/>
            <person name="Sanchez J."/>
        </authorList>
    </citation>
    <scope>NUCLEOTIDE SEQUENCE</scope>
</reference>
<evidence type="ECO:0000259" key="3">
    <source>
        <dbReference type="Pfam" id="PF00437"/>
    </source>
</evidence>
<gene>
    <name evidence="4" type="ORF">B1A_15334</name>
</gene>
<reference evidence="4" key="2">
    <citation type="journal article" date="2014" name="ISME J.">
        <title>Microbial stratification in low pH oxic and suboxic macroscopic growths along an acid mine drainage.</title>
        <authorList>
            <person name="Mendez-Garcia C."/>
            <person name="Mesa V."/>
            <person name="Sprenger R.R."/>
            <person name="Richter M."/>
            <person name="Diez M.S."/>
            <person name="Solano J."/>
            <person name="Bargiela R."/>
            <person name="Golyshina O.V."/>
            <person name="Manteca A."/>
            <person name="Ramos J.L."/>
            <person name="Gallego J.R."/>
            <person name="Llorente I."/>
            <person name="Martins Dos Santos V.A."/>
            <person name="Jensen O.N."/>
            <person name="Pelaez A.I."/>
            <person name="Sanchez J."/>
            <person name="Ferrer M."/>
        </authorList>
    </citation>
    <scope>NUCLEOTIDE SEQUENCE</scope>
</reference>
<dbReference type="AlphaFoldDB" id="T0ZGH7"/>
<accession>T0ZGH7</accession>
<dbReference type="PANTHER" id="PTHR30258">
    <property type="entry name" value="TYPE II SECRETION SYSTEM PROTEIN GSPE-RELATED"/>
    <property type="match status" value="1"/>
</dbReference>
<keyword evidence="1" id="KW-0547">Nucleotide-binding</keyword>
<sequence length="330" mass="35786">MRLRLPPKPVGGLGFAALGYFPDQREVIEEALQLDTGIIVMAGPTGSGKSTALWEMLVALRKRWPYRRVVTAENPPEREIPGAVQLEIGGDEVDVTAQSKAFGEALRMMLRMAPNVILVGEIREGPIGRLAIEISNSGHLVMTTIHANNAAMIVPRLETTRGFELSRGAYCTPDVLRLLVAQRLTPRVCPACSVCYEEVKERPGVGHVMRALQSYSDDLSKVRFEGPGCEMCSDKGTAGKIAVAEVIPVTEEISDKLRGGVEDDAQLKDLMGAAAGGFMRHRAVALALRGVTDPFAMQTKVGGLTECRSDAEKKWVTDSLKYIDSGEQPL</sequence>
<comment type="caution">
    <text evidence="4">The sequence shown here is derived from an EMBL/GenBank/DDBJ whole genome shotgun (WGS) entry which is preliminary data.</text>
</comment>
<name>T0ZGH7_9ZZZZ</name>
<protein>
    <submittedName>
        <fullName evidence="4">Type II secretion system protein E</fullName>
    </submittedName>
</protein>